<sequence>MNARALYNIFNRVSPDEFRKIGNPLEVVVHYLLIGRMTGLGYPNRFPMWDVESTLELDSEGASIPMGPSGPRFEIIYLVGMVYEGRIDSRFIFVYKGVLVITQGCTGDRKSDALDKLIEFKVESDKLLGKHIKALRLDRGDTMDPVLTIPISSTLIPRCSERVAKQLDRFMYLGKSFEAILKEHKIDPIVYDEAMSDVDAHLWQKAMEAELESL</sequence>
<name>A5AWR9_VITVI</name>
<dbReference type="EMBL" id="AM438450">
    <property type="protein sequence ID" value="CAN73862.1"/>
    <property type="molecule type" value="Genomic_DNA"/>
</dbReference>
<organism evidence="1">
    <name type="scientific">Vitis vinifera</name>
    <name type="common">Grape</name>
    <dbReference type="NCBI Taxonomy" id="29760"/>
    <lineage>
        <taxon>Eukaryota</taxon>
        <taxon>Viridiplantae</taxon>
        <taxon>Streptophyta</taxon>
        <taxon>Embryophyta</taxon>
        <taxon>Tracheophyta</taxon>
        <taxon>Spermatophyta</taxon>
        <taxon>Magnoliopsida</taxon>
        <taxon>eudicotyledons</taxon>
        <taxon>Gunneridae</taxon>
        <taxon>Pentapetalae</taxon>
        <taxon>rosids</taxon>
        <taxon>Vitales</taxon>
        <taxon>Vitaceae</taxon>
        <taxon>Viteae</taxon>
        <taxon>Vitis</taxon>
    </lineage>
</organism>
<evidence type="ECO:0000313" key="1">
    <source>
        <dbReference type="EMBL" id="CAN73862.1"/>
    </source>
</evidence>
<dbReference type="AlphaFoldDB" id="A5AWR9"/>
<proteinExistence type="predicted"/>
<reference evidence="1" key="1">
    <citation type="journal article" date="2007" name="PLoS ONE">
        <title>The first genome sequence of an elite grapevine cultivar (Pinot noir Vitis vinifera L.): coping with a highly heterozygous genome.</title>
        <authorList>
            <person name="Velasco R."/>
            <person name="Zharkikh A."/>
            <person name="Troggio M."/>
            <person name="Cartwright D.A."/>
            <person name="Cestaro A."/>
            <person name="Pruss D."/>
            <person name="Pindo M."/>
            <person name="FitzGerald L.M."/>
            <person name="Vezzulli S."/>
            <person name="Reid J."/>
            <person name="Malacarne G."/>
            <person name="Iliev D."/>
            <person name="Coppola G."/>
            <person name="Wardell B."/>
            <person name="Micheletti D."/>
            <person name="Macalma T."/>
            <person name="Facci M."/>
            <person name="Mitchell J.T."/>
            <person name="Perazzolli M."/>
            <person name="Eldredge G."/>
            <person name="Gatto P."/>
            <person name="Oyzerski R."/>
            <person name="Moretto M."/>
            <person name="Gutin N."/>
            <person name="Stefanini M."/>
            <person name="Chen Y."/>
            <person name="Segala C."/>
            <person name="Davenport C."/>
            <person name="Dematte L."/>
            <person name="Mraz A."/>
            <person name="Battilana J."/>
            <person name="Stormo K."/>
            <person name="Costa F."/>
            <person name="Tao Q."/>
            <person name="Si-Ammour A."/>
            <person name="Harkins T."/>
            <person name="Lackey A."/>
            <person name="Perbost C."/>
            <person name="Taillon B."/>
            <person name="Stella A."/>
            <person name="Solovyev V."/>
            <person name="Fawcett J.A."/>
            <person name="Sterck L."/>
            <person name="Vandepoele K."/>
            <person name="Grando S.M."/>
            <person name="Toppo S."/>
            <person name="Moser C."/>
            <person name="Lanchbury J."/>
            <person name="Bogden R."/>
            <person name="Skolnick M."/>
            <person name="Sgaramella V."/>
            <person name="Bhatnagar S.K."/>
            <person name="Fontana P."/>
            <person name="Gutin A."/>
            <person name="Van de Peer Y."/>
            <person name="Salamini F."/>
            <person name="Viola R."/>
        </authorList>
    </citation>
    <scope>NUCLEOTIDE SEQUENCE</scope>
</reference>
<gene>
    <name evidence="1" type="ORF">VITISV_023661</name>
</gene>
<accession>A5AWR9</accession>
<protein>
    <submittedName>
        <fullName evidence="1">Uncharacterized protein</fullName>
    </submittedName>
</protein>